<sequence>MTHAASSFSLPPNIISSRRRRRRVNNNNNNNSSSLSNNKNNSIEKTTLKSSIIITPRASSSSDKMTSKQTTIGFLGAGIMAVPMALNLINNGNHNLIVWNRTASACDPLVKAGATLAKTAQEVCEKADVTYVMVSTPEATLEVATLAKDGVSDGKGYVDCSTVDRHTAQKVSEMITSKGGRYLEGPVSGSKAPAENGQLIFLCAGSESLFKEINADDANQLNKMGKASFFLGEEVGAGANMKLIVNSCMGSIMASFAESIALCEDASLSKQDLLDVLALGAINVPMFGMKGPGMIASDRNTKFAPAFPLKHQQKDMRLAVQLADELGRELPVAAAANEMYKRARRDGHDDEDFAAVLHAVRRE</sequence>
<evidence type="ECO:0008006" key="7">
    <source>
        <dbReference type="Google" id="ProtNLM"/>
    </source>
</evidence>
<evidence type="ECO:0000313" key="5">
    <source>
        <dbReference type="EMBL" id="CCO15569.1"/>
    </source>
</evidence>
<dbReference type="STRING" id="41875.K8ECC0"/>
<organism evidence="5 6">
    <name type="scientific">Bathycoccus prasinos</name>
    <dbReference type="NCBI Taxonomy" id="41875"/>
    <lineage>
        <taxon>Eukaryota</taxon>
        <taxon>Viridiplantae</taxon>
        <taxon>Chlorophyta</taxon>
        <taxon>Mamiellophyceae</taxon>
        <taxon>Mamiellales</taxon>
        <taxon>Bathycoccaceae</taxon>
        <taxon>Bathycoccus</taxon>
    </lineage>
</organism>
<evidence type="ECO:0000259" key="3">
    <source>
        <dbReference type="Pfam" id="PF03446"/>
    </source>
</evidence>
<dbReference type="Pfam" id="PF14833">
    <property type="entry name" value="NAD_binding_11"/>
    <property type="match status" value="1"/>
</dbReference>
<dbReference type="PANTHER" id="PTHR43580">
    <property type="entry name" value="OXIDOREDUCTASE GLYR1-RELATED"/>
    <property type="match status" value="1"/>
</dbReference>
<dbReference type="eggNOG" id="KOG0409">
    <property type="taxonomic scope" value="Eukaryota"/>
</dbReference>
<dbReference type="InterPro" id="IPR051265">
    <property type="entry name" value="HIBADH-related_NP60_sf"/>
</dbReference>
<dbReference type="SUPFAM" id="SSF51735">
    <property type="entry name" value="NAD(P)-binding Rossmann-fold domains"/>
    <property type="match status" value="1"/>
</dbReference>
<accession>K8ECC0</accession>
<dbReference type="InterPro" id="IPR008927">
    <property type="entry name" value="6-PGluconate_DH-like_C_sf"/>
</dbReference>
<feature type="domain" description="6-phosphogluconate dehydrogenase NADP-binding" evidence="3">
    <location>
        <begin position="71"/>
        <end position="227"/>
    </location>
</feature>
<dbReference type="Gene3D" id="3.40.50.720">
    <property type="entry name" value="NAD(P)-binding Rossmann-like Domain"/>
    <property type="match status" value="1"/>
</dbReference>
<dbReference type="KEGG" id="bpg:Bathy03g00240"/>
<feature type="region of interest" description="Disordered" evidence="2">
    <location>
        <begin position="1"/>
        <end position="41"/>
    </location>
</feature>
<feature type="domain" description="3-hydroxyisobutyrate dehydrogenase-like NAD-binding" evidence="4">
    <location>
        <begin position="236"/>
        <end position="359"/>
    </location>
</feature>
<dbReference type="GO" id="GO:0050661">
    <property type="term" value="F:NADP binding"/>
    <property type="evidence" value="ECO:0007669"/>
    <property type="project" value="InterPro"/>
</dbReference>
<dbReference type="SUPFAM" id="SSF48179">
    <property type="entry name" value="6-phosphogluconate dehydrogenase C-terminal domain-like"/>
    <property type="match status" value="1"/>
</dbReference>
<evidence type="ECO:0000313" key="6">
    <source>
        <dbReference type="Proteomes" id="UP000198341"/>
    </source>
</evidence>
<dbReference type="AlphaFoldDB" id="K8ECC0"/>
<dbReference type="EMBL" id="FO082276">
    <property type="protein sequence ID" value="CCO15569.1"/>
    <property type="molecule type" value="Genomic_DNA"/>
</dbReference>
<evidence type="ECO:0000256" key="2">
    <source>
        <dbReference type="SAM" id="MobiDB-lite"/>
    </source>
</evidence>
<dbReference type="InterPro" id="IPR029154">
    <property type="entry name" value="HIBADH-like_NADP-bd"/>
</dbReference>
<feature type="compositionally biased region" description="Polar residues" evidence="2">
    <location>
        <begin position="1"/>
        <end position="10"/>
    </location>
</feature>
<comment type="similarity">
    <text evidence="1">Belongs to the HIBADH-related family. NP60 subfamily.</text>
</comment>
<dbReference type="OrthoDB" id="435038at2759"/>
<feature type="compositionally biased region" description="Low complexity" evidence="2">
    <location>
        <begin position="25"/>
        <end position="41"/>
    </location>
</feature>
<dbReference type="RefSeq" id="XP_007514132.1">
    <property type="nucleotide sequence ID" value="XM_007514070.1"/>
</dbReference>
<dbReference type="GeneID" id="19016562"/>
<dbReference type="GO" id="GO:0051287">
    <property type="term" value="F:NAD binding"/>
    <property type="evidence" value="ECO:0007669"/>
    <property type="project" value="InterPro"/>
</dbReference>
<dbReference type="PANTHER" id="PTHR43580:SF2">
    <property type="entry name" value="CYTOKINE-LIKE NUCLEAR FACTOR N-PAC"/>
    <property type="match status" value="1"/>
</dbReference>
<evidence type="ECO:0000256" key="1">
    <source>
        <dbReference type="ARBA" id="ARBA00007598"/>
    </source>
</evidence>
<gene>
    <name evidence="5" type="ORF">Bathy03g00240</name>
</gene>
<reference evidence="5 6" key="1">
    <citation type="submission" date="2011-10" db="EMBL/GenBank/DDBJ databases">
        <authorList>
            <person name="Genoscope - CEA"/>
        </authorList>
    </citation>
    <scope>NUCLEOTIDE SEQUENCE [LARGE SCALE GENOMIC DNA]</scope>
    <source>
        <strain evidence="5 6">RCC 1105</strain>
    </source>
</reference>
<dbReference type="InterPro" id="IPR036291">
    <property type="entry name" value="NAD(P)-bd_dom_sf"/>
</dbReference>
<dbReference type="Gene3D" id="1.10.1040.10">
    <property type="entry name" value="N-(1-d-carboxylethyl)-l-norvaline Dehydrogenase, domain 2"/>
    <property type="match status" value="1"/>
</dbReference>
<dbReference type="Proteomes" id="UP000198341">
    <property type="component" value="Chromosome 3"/>
</dbReference>
<proteinExistence type="inferred from homology"/>
<dbReference type="InterPro" id="IPR013328">
    <property type="entry name" value="6PGD_dom2"/>
</dbReference>
<name>K8ECC0_9CHLO</name>
<evidence type="ECO:0000259" key="4">
    <source>
        <dbReference type="Pfam" id="PF14833"/>
    </source>
</evidence>
<protein>
    <recommendedName>
        <fullName evidence="7">2-hydroxy-3-oxopropionate reductase</fullName>
    </recommendedName>
</protein>
<dbReference type="InterPro" id="IPR006115">
    <property type="entry name" value="6PGDH_NADP-bd"/>
</dbReference>
<dbReference type="Pfam" id="PF03446">
    <property type="entry name" value="NAD_binding_2"/>
    <property type="match status" value="1"/>
</dbReference>
<keyword evidence="6" id="KW-1185">Reference proteome</keyword>